<dbReference type="GO" id="GO:1903457">
    <property type="term" value="P:lactate catabolic process"/>
    <property type="evidence" value="ECO:0007669"/>
    <property type="project" value="TreeGrafter"/>
</dbReference>
<dbReference type="InterPro" id="IPR016169">
    <property type="entry name" value="FAD-bd_PCMH_sub2"/>
</dbReference>
<dbReference type="eggNOG" id="COG0277">
    <property type="taxonomic scope" value="Bacteria"/>
</dbReference>
<keyword evidence="10" id="KW-1185">Reference proteome</keyword>
<dbReference type="PANTHER" id="PTHR11748">
    <property type="entry name" value="D-LACTATE DEHYDROGENASE"/>
    <property type="match status" value="1"/>
</dbReference>
<dbReference type="Pfam" id="PF02913">
    <property type="entry name" value="FAD-oxidase_C"/>
    <property type="match status" value="1"/>
</dbReference>
<dbReference type="InterPro" id="IPR004113">
    <property type="entry name" value="FAD-bd_oxidored_4_C"/>
</dbReference>
<accession>T0GCR0</accession>
<dbReference type="EMBL" id="ATIB01000081">
    <property type="protein sequence ID" value="EQA98466.1"/>
    <property type="molecule type" value="Genomic_DNA"/>
</dbReference>
<evidence type="ECO:0000256" key="1">
    <source>
        <dbReference type="ARBA" id="ARBA00001974"/>
    </source>
</evidence>
<dbReference type="Gene3D" id="3.30.70.2740">
    <property type="match status" value="1"/>
</dbReference>
<dbReference type="PANTHER" id="PTHR11748:SF111">
    <property type="entry name" value="D-LACTATE DEHYDROGENASE, MITOCHONDRIAL-RELATED"/>
    <property type="match status" value="1"/>
</dbReference>
<organism evidence="9 10">
    <name type="scientific">Sphingobium baderi LL03</name>
    <dbReference type="NCBI Taxonomy" id="1114964"/>
    <lineage>
        <taxon>Bacteria</taxon>
        <taxon>Pseudomonadati</taxon>
        <taxon>Pseudomonadota</taxon>
        <taxon>Alphaproteobacteria</taxon>
        <taxon>Sphingomonadales</taxon>
        <taxon>Sphingomonadaceae</taxon>
        <taxon>Sphingobium</taxon>
    </lineage>
</organism>
<dbReference type="PROSITE" id="PS51387">
    <property type="entry name" value="FAD_PCMH"/>
    <property type="match status" value="1"/>
</dbReference>
<dbReference type="SUPFAM" id="SSF56176">
    <property type="entry name" value="FAD-binding/transporter-associated domain-like"/>
    <property type="match status" value="1"/>
</dbReference>
<dbReference type="Proteomes" id="UP000015524">
    <property type="component" value="Unassembled WGS sequence"/>
</dbReference>
<comment type="similarity">
    <text evidence="2">Belongs to the FAD-binding oxidoreductase/transferase type 4 family.</text>
</comment>
<evidence type="ECO:0000256" key="3">
    <source>
        <dbReference type="ARBA" id="ARBA00022630"/>
    </source>
</evidence>
<evidence type="ECO:0000313" key="9">
    <source>
        <dbReference type="EMBL" id="EQA98466.1"/>
    </source>
</evidence>
<dbReference type="InterPro" id="IPR036318">
    <property type="entry name" value="FAD-bd_PCMH-like_sf"/>
</dbReference>
<keyword evidence="6" id="KW-0560">Oxidoreductase</keyword>
<dbReference type="FunFam" id="1.10.45.10:FF:000001">
    <property type="entry name" value="D-lactate dehydrogenase mitochondrial"/>
    <property type="match status" value="1"/>
</dbReference>
<dbReference type="EC" id="1.1.2.4" evidence="7"/>
<dbReference type="Pfam" id="PF01565">
    <property type="entry name" value="FAD_binding_4"/>
    <property type="match status" value="1"/>
</dbReference>
<evidence type="ECO:0000256" key="6">
    <source>
        <dbReference type="ARBA" id="ARBA00023002"/>
    </source>
</evidence>
<comment type="caution">
    <text evidence="9">The sequence shown here is derived from an EMBL/GenBank/DDBJ whole genome shotgun (WGS) entry which is preliminary data.</text>
</comment>
<dbReference type="SUPFAM" id="SSF55103">
    <property type="entry name" value="FAD-linked oxidases, C-terminal domain"/>
    <property type="match status" value="1"/>
</dbReference>
<keyword evidence="3" id="KW-0285">Flavoprotein</keyword>
<reference evidence="9 10" key="1">
    <citation type="journal article" date="2013" name="Genome Announc.">
        <title>Draft Genome Sequence of a Hexachlorocyclohexane-Degrading Bacterium, Sphingobium baderi Strain LL03T.</title>
        <authorList>
            <person name="Kaur J."/>
            <person name="Verma H."/>
            <person name="Tripathi C."/>
            <person name="Khurana J.P."/>
            <person name="Lal R."/>
        </authorList>
    </citation>
    <scope>NUCLEOTIDE SEQUENCE [LARGE SCALE GENOMIC DNA]</scope>
    <source>
        <strain evidence="9 10">LL03</strain>
    </source>
</reference>
<evidence type="ECO:0000256" key="2">
    <source>
        <dbReference type="ARBA" id="ARBA00008000"/>
    </source>
</evidence>
<dbReference type="InterPro" id="IPR016171">
    <property type="entry name" value="Vanillyl_alc_oxidase_C-sub2"/>
</dbReference>
<evidence type="ECO:0000259" key="8">
    <source>
        <dbReference type="PROSITE" id="PS51387"/>
    </source>
</evidence>
<dbReference type="PATRIC" id="fig|1114964.3.peg.3418"/>
<dbReference type="GO" id="GO:0004458">
    <property type="term" value="F:D-lactate dehydrogenase (cytochrome) activity"/>
    <property type="evidence" value="ECO:0007669"/>
    <property type="project" value="UniProtKB-EC"/>
</dbReference>
<dbReference type="Gene3D" id="1.10.45.10">
    <property type="entry name" value="Vanillyl-alcohol Oxidase, Chain A, domain 4"/>
    <property type="match status" value="1"/>
</dbReference>
<feature type="domain" description="FAD-binding PCMH-type" evidence="8">
    <location>
        <begin position="1"/>
        <end position="83"/>
    </location>
</feature>
<comment type="cofactor">
    <cofactor evidence="1">
        <name>FAD</name>
        <dbReference type="ChEBI" id="CHEBI:57692"/>
    </cofactor>
</comment>
<dbReference type="AlphaFoldDB" id="T0GCR0"/>
<dbReference type="GO" id="GO:0071949">
    <property type="term" value="F:FAD binding"/>
    <property type="evidence" value="ECO:0007669"/>
    <property type="project" value="InterPro"/>
</dbReference>
<sequence length="326" mass="35093">MPAPHASIGGMASLRASGTTAIRYGTMREQVLGLTVVLANGEVIRTGGRARKSAAGYDLTHLFVGAAGTLGVITEVTLRLQGIPETIMAATCAFPDLEAAMNTVIATIQLGVPIAKIEIMDALQIEYCNGYMNLGLPNLPHLFIEFDGVPEANRAHADLMEGVARDFGGQGFVFATDRGEREQIWTARHNNGASSLHARPGSLVLATDVTVPISRLAECLSETHADLEKVDFPGPISGHVGDGNFHVLLLLDPKSDREQEQAHWFMDRLIERAIRMDGTCSGEHGMGLAKKKWAPVEFGEGAVEAMRTVKRAFDPLNILNPGKIFD</sequence>
<dbReference type="Gene3D" id="3.30.465.10">
    <property type="match status" value="1"/>
</dbReference>
<dbReference type="InterPro" id="IPR016166">
    <property type="entry name" value="FAD-bd_PCMH"/>
</dbReference>
<evidence type="ECO:0000256" key="7">
    <source>
        <dbReference type="ARBA" id="ARBA00038897"/>
    </source>
</evidence>
<protein>
    <recommendedName>
        <fullName evidence="7">D-lactate dehydrogenase (cytochrome)</fullName>
        <ecNumber evidence="7">1.1.2.4</ecNumber>
    </recommendedName>
</protein>
<evidence type="ECO:0000256" key="4">
    <source>
        <dbReference type="ARBA" id="ARBA00022827"/>
    </source>
</evidence>
<dbReference type="InterPro" id="IPR016164">
    <property type="entry name" value="FAD-linked_Oxase-like_C"/>
</dbReference>
<keyword evidence="5" id="KW-0809">Transit peptide</keyword>
<name>T0GCR0_9SPHN</name>
<evidence type="ECO:0000256" key="5">
    <source>
        <dbReference type="ARBA" id="ARBA00022946"/>
    </source>
</evidence>
<dbReference type="FunFam" id="3.30.70.2740:FF:000001">
    <property type="entry name" value="D-lactate dehydrogenase mitochondrial"/>
    <property type="match status" value="1"/>
</dbReference>
<dbReference type="GO" id="GO:0008720">
    <property type="term" value="F:D-lactate dehydrogenase (NAD+) activity"/>
    <property type="evidence" value="ECO:0007669"/>
    <property type="project" value="TreeGrafter"/>
</dbReference>
<proteinExistence type="inferred from homology"/>
<keyword evidence="4" id="KW-0274">FAD</keyword>
<gene>
    <name evidence="9" type="ORF">L485_17440</name>
</gene>
<dbReference type="InterPro" id="IPR006094">
    <property type="entry name" value="Oxid_FAD_bind_N"/>
</dbReference>
<evidence type="ECO:0000313" key="10">
    <source>
        <dbReference type="Proteomes" id="UP000015524"/>
    </source>
</evidence>